<gene>
    <name evidence="6" type="ORF">PZE19_01075</name>
</gene>
<dbReference type="RefSeq" id="WP_277858731.1">
    <property type="nucleotide sequence ID" value="NZ_JARRAG010000001.1"/>
</dbReference>
<protein>
    <submittedName>
        <fullName evidence="6">DUF1328 domain-containing protein</fullName>
    </submittedName>
</protein>
<organism evidence="6 7">
    <name type="scientific">Paludisphaera mucosa</name>
    <dbReference type="NCBI Taxonomy" id="3030827"/>
    <lineage>
        <taxon>Bacteria</taxon>
        <taxon>Pseudomonadati</taxon>
        <taxon>Planctomycetota</taxon>
        <taxon>Planctomycetia</taxon>
        <taxon>Isosphaerales</taxon>
        <taxon>Isosphaeraceae</taxon>
        <taxon>Paludisphaera</taxon>
    </lineage>
</organism>
<evidence type="ECO:0000256" key="1">
    <source>
        <dbReference type="ARBA" id="ARBA00022475"/>
    </source>
</evidence>
<proteinExistence type="inferred from homology"/>
<evidence type="ECO:0000313" key="7">
    <source>
        <dbReference type="Proteomes" id="UP001216907"/>
    </source>
</evidence>
<keyword evidence="7" id="KW-1185">Reference proteome</keyword>
<keyword evidence="4 5" id="KW-0472">Membrane</keyword>
<keyword evidence="3 5" id="KW-1133">Transmembrane helix</keyword>
<dbReference type="InterPro" id="IPR009760">
    <property type="entry name" value="DUF1328"/>
</dbReference>
<comment type="caution">
    <text evidence="6">The sequence shown here is derived from an EMBL/GenBank/DDBJ whole genome shotgun (WGS) entry which is preliminary data.</text>
</comment>
<dbReference type="Proteomes" id="UP001216907">
    <property type="component" value="Unassembled WGS sequence"/>
</dbReference>
<evidence type="ECO:0000256" key="2">
    <source>
        <dbReference type="ARBA" id="ARBA00022692"/>
    </source>
</evidence>
<dbReference type="HAMAP" id="MF_01361">
    <property type="entry name" value="UPF0391"/>
    <property type="match status" value="1"/>
</dbReference>
<feature type="transmembrane region" description="Helical" evidence="5">
    <location>
        <begin position="29"/>
        <end position="53"/>
    </location>
</feature>
<dbReference type="EMBL" id="JARRAG010000001">
    <property type="protein sequence ID" value="MDG3002367.1"/>
    <property type="molecule type" value="Genomic_DNA"/>
</dbReference>
<keyword evidence="1" id="KW-1003">Cell membrane</keyword>
<dbReference type="PIRSF" id="PIRSF036466">
    <property type="entry name" value="UCP036466"/>
    <property type="match status" value="1"/>
</dbReference>
<keyword evidence="2 5" id="KW-0812">Transmembrane</keyword>
<evidence type="ECO:0000256" key="5">
    <source>
        <dbReference type="SAM" id="Phobius"/>
    </source>
</evidence>
<evidence type="ECO:0000256" key="3">
    <source>
        <dbReference type="ARBA" id="ARBA00022989"/>
    </source>
</evidence>
<sequence>MLRLAVLFAIISLLAAAFGFYGVSDASAGIAKVLAVVFAVMFLAVMIMGLTVAKKTTA</sequence>
<accession>A0ABT6F461</accession>
<evidence type="ECO:0000256" key="4">
    <source>
        <dbReference type="ARBA" id="ARBA00023136"/>
    </source>
</evidence>
<reference evidence="6 7" key="1">
    <citation type="submission" date="2023-03" db="EMBL/GenBank/DDBJ databases">
        <title>Paludisphaera mucosa sp. nov. a novel planctomycete from northern fen.</title>
        <authorList>
            <person name="Ivanova A."/>
        </authorList>
    </citation>
    <scope>NUCLEOTIDE SEQUENCE [LARGE SCALE GENOMIC DNA]</scope>
    <source>
        <strain evidence="6 7">Pla2</strain>
    </source>
</reference>
<dbReference type="Pfam" id="PF07043">
    <property type="entry name" value="DUF1328"/>
    <property type="match status" value="1"/>
</dbReference>
<evidence type="ECO:0000313" key="6">
    <source>
        <dbReference type="EMBL" id="MDG3002367.1"/>
    </source>
</evidence>
<name>A0ABT6F461_9BACT</name>